<dbReference type="RefSeq" id="WP_319013836.1">
    <property type="nucleotide sequence ID" value="NZ_JAWJZF010000534.1"/>
</dbReference>
<gene>
    <name evidence="1" type="ORF">R2363_36655</name>
</gene>
<dbReference type="Proteomes" id="UP001278571">
    <property type="component" value="Unassembled WGS sequence"/>
</dbReference>
<evidence type="ECO:0000313" key="2">
    <source>
        <dbReference type="Proteomes" id="UP001278571"/>
    </source>
</evidence>
<reference evidence="1 2" key="1">
    <citation type="submission" date="2023-10" db="EMBL/GenBank/DDBJ databases">
        <authorList>
            <person name="Wang X.X."/>
        </authorList>
    </citation>
    <scope>NUCLEOTIDE SEQUENCE [LARGE SCALE GENOMIC DNA]</scope>
    <source>
        <strain evidence="1 2">NBRC 12816</strain>
    </source>
</reference>
<proteinExistence type="predicted"/>
<feature type="non-terminal residue" evidence="1">
    <location>
        <position position="125"/>
    </location>
</feature>
<keyword evidence="2" id="KW-1185">Reference proteome</keyword>
<comment type="caution">
    <text evidence="1">The sequence shown here is derived from an EMBL/GenBank/DDBJ whole genome shotgun (WGS) entry which is preliminary data.</text>
</comment>
<evidence type="ECO:0000313" key="1">
    <source>
        <dbReference type="EMBL" id="MDX2297693.1"/>
    </source>
</evidence>
<dbReference type="EMBL" id="JAWJZF010000534">
    <property type="protein sequence ID" value="MDX2297693.1"/>
    <property type="molecule type" value="Genomic_DNA"/>
</dbReference>
<sequence>MVDFARLRASRHLVPAISTFSWLAAWLSEAQTVFLPVLGLFNPRQAPEVDLLPLDDPRFRFTLFPAQYGAPVAQVAHARQAGWWREMPADALARVMARPAPPREKAAYLAVFDESFYRSTYPNVA</sequence>
<organism evidence="1 2">
    <name type="scientific">Streptomyces roseolus</name>
    <dbReference type="NCBI Taxonomy" id="67358"/>
    <lineage>
        <taxon>Bacteria</taxon>
        <taxon>Bacillati</taxon>
        <taxon>Actinomycetota</taxon>
        <taxon>Actinomycetes</taxon>
        <taxon>Kitasatosporales</taxon>
        <taxon>Streptomycetaceae</taxon>
        <taxon>Streptomyces</taxon>
    </lineage>
</organism>
<protein>
    <submittedName>
        <fullName evidence="1">Uncharacterized protein</fullName>
    </submittedName>
</protein>
<accession>A0ABU4KIS1</accession>
<name>A0ABU4KIS1_9ACTN</name>